<organism evidence="4 5">
    <name type="scientific">Marinicella pacifica</name>
    <dbReference type="NCBI Taxonomy" id="1171543"/>
    <lineage>
        <taxon>Bacteria</taxon>
        <taxon>Pseudomonadati</taxon>
        <taxon>Pseudomonadota</taxon>
        <taxon>Gammaproteobacteria</taxon>
        <taxon>Lysobacterales</taxon>
        <taxon>Marinicellaceae</taxon>
        <taxon>Marinicella</taxon>
    </lineage>
</organism>
<dbReference type="EMBL" id="BMEO01000013">
    <property type="protein sequence ID" value="GGG01190.1"/>
    <property type="molecule type" value="Genomic_DNA"/>
</dbReference>
<dbReference type="PANTHER" id="PTHR43022">
    <property type="entry name" value="PROTEIN SMF"/>
    <property type="match status" value="1"/>
</dbReference>
<dbReference type="GO" id="GO:0009294">
    <property type="term" value="P:DNA-mediated transformation"/>
    <property type="evidence" value="ECO:0007669"/>
    <property type="project" value="InterPro"/>
</dbReference>
<dbReference type="InterPro" id="IPR057666">
    <property type="entry name" value="DrpA_SLOG"/>
</dbReference>
<dbReference type="NCBIfam" id="TIGR00732">
    <property type="entry name" value="dprA"/>
    <property type="match status" value="1"/>
</dbReference>
<reference evidence="4" key="1">
    <citation type="journal article" date="2014" name="Int. J. Syst. Evol. Microbiol.">
        <title>Complete genome sequence of Corynebacterium casei LMG S-19264T (=DSM 44701T), isolated from a smear-ripened cheese.</title>
        <authorList>
            <consortium name="US DOE Joint Genome Institute (JGI-PGF)"/>
            <person name="Walter F."/>
            <person name="Albersmeier A."/>
            <person name="Kalinowski J."/>
            <person name="Ruckert C."/>
        </authorList>
    </citation>
    <scope>NUCLEOTIDE SEQUENCE</scope>
    <source>
        <strain evidence="4">CGMCC 1.12181</strain>
    </source>
</reference>
<dbReference type="AlphaFoldDB" id="A0A917FT83"/>
<comment type="similarity">
    <text evidence="1">Belongs to the DprA/Smf family.</text>
</comment>
<dbReference type="InterPro" id="IPR036388">
    <property type="entry name" value="WH-like_DNA-bd_sf"/>
</dbReference>
<dbReference type="Pfam" id="PF02481">
    <property type="entry name" value="DNA_processg_A"/>
    <property type="match status" value="1"/>
</dbReference>
<dbReference type="Gene3D" id="3.40.50.450">
    <property type="match status" value="1"/>
</dbReference>
<evidence type="ECO:0000259" key="3">
    <source>
        <dbReference type="Pfam" id="PF17782"/>
    </source>
</evidence>
<gene>
    <name evidence="4" type="primary">smf</name>
    <name evidence="4" type="ORF">GCM10011365_23010</name>
</gene>
<protein>
    <submittedName>
        <fullName evidence="4">DNA processing protein DprA</fullName>
    </submittedName>
</protein>
<dbReference type="SUPFAM" id="SSF102405">
    <property type="entry name" value="MCP/YpsA-like"/>
    <property type="match status" value="1"/>
</dbReference>
<proteinExistence type="inferred from homology"/>
<dbReference type="Proteomes" id="UP000605253">
    <property type="component" value="Unassembled WGS sequence"/>
</dbReference>
<comment type="caution">
    <text evidence="4">The sequence shown here is derived from an EMBL/GenBank/DDBJ whole genome shotgun (WGS) entry which is preliminary data.</text>
</comment>
<dbReference type="RefSeq" id="WP_188365902.1">
    <property type="nucleotide sequence ID" value="NZ_BAABJF010000031.1"/>
</dbReference>
<feature type="domain" description="Smf/DprA SLOG" evidence="2">
    <location>
        <begin position="78"/>
        <end position="286"/>
    </location>
</feature>
<dbReference type="InterPro" id="IPR003488">
    <property type="entry name" value="DprA"/>
</dbReference>
<accession>A0A917FT83</accession>
<evidence type="ECO:0000313" key="4">
    <source>
        <dbReference type="EMBL" id="GGG01190.1"/>
    </source>
</evidence>
<dbReference type="PANTHER" id="PTHR43022:SF1">
    <property type="entry name" value="PROTEIN SMF"/>
    <property type="match status" value="1"/>
</dbReference>
<reference evidence="4" key="2">
    <citation type="submission" date="2020-09" db="EMBL/GenBank/DDBJ databases">
        <authorList>
            <person name="Sun Q."/>
            <person name="Zhou Y."/>
        </authorList>
    </citation>
    <scope>NUCLEOTIDE SEQUENCE</scope>
    <source>
        <strain evidence="4">CGMCC 1.12181</strain>
    </source>
</reference>
<name>A0A917FT83_9GAMM</name>
<sequence length="376" mass="41251">MSEHLIKAWLHLYRAPGLGFSTLGSLLDYYGDAHTILQQTRFPKELGLSKPLQNHLQHCQDNDLTDVLKWLEKEPNHIITLDDDLYPPQLKATADPPILLFVKGRLSTLLLPQLAVVGSRRATRGGLDNARAFCYELAKKNWVMTSGLAAGVDAAAHRAALDAGGETVAVMGTGINRIYPKENQGLAKDIMHQGAVITEFDFNAPPKANHFPQRNRIIAGLSLGTLVVESAQKSGTLITARLTYDMNRPVMAIPGSIHNPMAKGCHWLIKQGAALVESVQDIVQELQPGMSMLSEQIRQQMAKVSNFEPESIPQQVEPDLSDSQQQLLAHIDHNPVSFDDLVTATQLSSAEVSADLLILELNGIIEKQAGAKYLKR</sequence>
<evidence type="ECO:0000259" key="2">
    <source>
        <dbReference type="Pfam" id="PF02481"/>
    </source>
</evidence>
<evidence type="ECO:0000313" key="5">
    <source>
        <dbReference type="Proteomes" id="UP000605253"/>
    </source>
</evidence>
<evidence type="ECO:0000256" key="1">
    <source>
        <dbReference type="ARBA" id="ARBA00006525"/>
    </source>
</evidence>
<keyword evidence="5" id="KW-1185">Reference proteome</keyword>
<feature type="domain" description="DprA winged helix" evidence="3">
    <location>
        <begin position="313"/>
        <end position="370"/>
    </location>
</feature>
<dbReference type="Pfam" id="PF17782">
    <property type="entry name" value="WHD_DprA"/>
    <property type="match status" value="1"/>
</dbReference>
<dbReference type="Gene3D" id="1.10.10.10">
    <property type="entry name" value="Winged helix-like DNA-binding domain superfamily/Winged helix DNA-binding domain"/>
    <property type="match status" value="1"/>
</dbReference>
<dbReference type="InterPro" id="IPR041614">
    <property type="entry name" value="DprA_WH"/>
</dbReference>